<keyword evidence="2" id="KW-0966">Cell projection</keyword>
<dbReference type="Proteomes" id="UP001595462">
    <property type="component" value="Unassembled WGS sequence"/>
</dbReference>
<protein>
    <submittedName>
        <fullName evidence="2">Flagellar protein FlhE</fullName>
    </submittedName>
</protein>
<dbReference type="InterPro" id="IPR009420">
    <property type="entry name" value="FlhE"/>
</dbReference>
<reference evidence="3" key="1">
    <citation type="journal article" date="2019" name="Int. J. Syst. Evol. Microbiol.">
        <title>The Global Catalogue of Microorganisms (GCM) 10K type strain sequencing project: providing services to taxonomists for standard genome sequencing and annotation.</title>
        <authorList>
            <consortium name="The Broad Institute Genomics Platform"/>
            <consortium name="The Broad Institute Genome Sequencing Center for Infectious Disease"/>
            <person name="Wu L."/>
            <person name="Ma J."/>
        </authorList>
    </citation>
    <scope>NUCLEOTIDE SEQUENCE [LARGE SCALE GENOMIC DNA]</scope>
    <source>
        <strain evidence="3">KCTC 52640</strain>
    </source>
</reference>
<keyword evidence="2" id="KW-0282">Flagellum</keyword>
<evidence type="ECO:0000256" key="1">
    <source>
        <dbReference type="SAM" id="SignalP"/>
    </source>
</evidence>
<sequence>MFANPAYLLLVAALLASVPMVPARAAGSWVADATTPTLRQRGWRYDTRILKPRASTPLVGRGITSVSWRYEFGNSGRPPRVALCAGRRCIEALTPTGRSTAFAGLAPATPFRFVFILPGRGMLATPRRGGPLQLVVNFE</sequence>
<feature type="signal peptide" evidence="1">
    <location>
        <begin position="1"/>
        <end position="25"/>
    </location>
</feature>
<feature type="chain" id="PRO_5045258545" evidence="1">
    <location>
        <begin position="26"/>
        <end position="139"/>
    </location>
</feature>
<organism evidence="2 3">
    <name type="scientific">Salinisphaera aquimarina</name>
    <dbReference type="NCBI Taxonomy" id="2094031"/>
    <lineage>
        <taxon>Bacteria</taxon>
        <taxon>Pseudomonadati</taxon>
        <taxon>Pseudomonadota</taxon>
        <taxon>Gammaproteobacteria</taxon>
        <taxon>Salinisphaerales</taxon>
        <taxon>Salinisphaeraceae</taxon>
        <taxon>Salinisphaera</taxon>
    </lineage>
</organism>
<dbReference type="RefSeq" id="WP_380688903.1">
    <property type="nucleotide sequence ID" value="NZ_JBHRSS010000003.1"/>
</dbReference>
<comment type="caution">
    <text evidence="2">The sequence shown here is derived from an EMBL/GenBank/DDBJ whole genome shotgun (WGS) entry which is preliminary data.</text>
</comment>
<dbReference type="EMBL" id="JBHRSS010000003">
    <property type="protein sequence ID" value="MFC3104175.1"/>
    <property type="molecule type" value="Genomic_DNA"/>
</dbReference>
<dbReference type="Pfam" id="PF06366">
    <property type="entry name" value="FlhE"/>
    <property type="match status" value="1"/>
</dbReference>
<keyword evidence="1" id="KW-0732">Signal</keyword>
<evidence type="ECO:0000313" key="2">
    <source>
        <dbReference type="EMBL" id="MFC3104175.1"/>
    </source>
</evidence>
<keyword evidence="3" id="KW-1185">Reference proteome</keyword>
<proteinExistence type="predicted"/>
<keyword evidence="2" id="KW-0969">Cilium</keyword>
<gene>
    <name evidence="2" type="ORF">ACFOSU_09740</name>
</gene>
<accession>A0ABV7ES23</accession>
<evidence type="ECO:0000313" key="3">
    <source>
        <dbReference type="Proteomes" id="UP001595462"/>
    </source>
</evidence>
<name>A0ABV7ES23_9GAMM</name>